<evidence type="ECO:0000256" key="3">
    <source>
        <dbReference type="ARBA" id="ARBA00022448"/>
    </source>
</evidence>
<feature type="repeat" description="Solcar" evidence="10">
    <location>
        <begin position="476"/>
        <end position="556"/>
    </location>
</feature>
<dbReference type="Proteomes" id="UP000620124">
    <property type="component" value="Unassembled WGS sequence"/>
</dbReference>
<dbReference type="GO" id="GO:0005743">
    <property type="term" value="C:mitochondrial inner membrane"/>
    <property type="evidence" value="ECO:0007669"/>
    <property type="project" value="UniProtKB-SubCell"/>
</dbReference>
<keyword evidence="8" id="KW-0496">Mitochondrion</keyword>
<dbReference type="InterPro" id="IPR011701">
    <property type="entry name" value="MFS"/>
</dbReference>
<keyword evidence="15" id="KW-1185">Reference proteome</keyword>
<dbReference type="InterPro" id="IPR018108">
    <property type="entry name" value="MCP_transmembrane"/>
</dbReference>
<feature type="domain" description="Major facilitator superfamily (MFS) profile" evidence="13">
    <location>
        <begin position="1"/>
        <end position="457"/>
    </location>
</feature>
<dbReference type="SUPFAM" id="SSF103473">
    <property type="entry name" value="MFS general substrate transporter"/>
    <property type="match status" value="2"/>
</dbReference>
<evidence type="ECO:0000256" key="4">
    <source>
        <dbReference type="ARBA" id="ARBA00022692"/>
    </source>
</evidence>
<dbReference type="FunFam" id="1.50.40.10:FF:000018">
    <property type="entry name" value="S-adenosylmethionine mitochondrial carrier protein-like"/>
    <property type="match status" value="1"/>
</dbReference>
<evidence type="ECO:0000256" key="2">
    <source>
        <dbReference type="ARBA" id="ARBA00006375"/>
    </source>
</evidence>
<dbReference type="PANTHER" id="PTHR42718:SF9">
    <property type="entry name" value="MAJOR FACILITATOR SUPERFAMILY MULTIDRUG TRANSPORTER MFSC"/>
    <property type="match status" value="1"/>
</dbReference>
<evidence type="ECO:0000256" key="9">
    <source>
        <dbReference type="ARBA" id="ARBA00023136"/>
    </source>
</evidence>
<comment type="subcellular location">
    <subcellularLocation>
        <location evidence="1">Mitochondrion inner membrane</location>
        <topology evidence="1">Multi-pass membrane protein</topology>
    </subcellularLocation>
</comment>
<keyword evidence="3" id="KW-0813">Transport</keyword>
<name>A0A8H6YP46_9AGAR</name>
<dbReference type="InterPro" id="IPR023395">
    <property type="entry name" value="MCP_dom_sf"/>
</dbReference>
<dbReference type="SUPFAM" id="SSF103506">
    <property type="entry name" value="Mitochondrial carrier"/>
    <property type="match status" value="1"/>
</dbReference>
<dbReference type="GO" id="GO:0022857">
    <property type="term" value="F:transmembrane transporter activity"/>
    <property type="evidence" value="ECO:0007669"/>
    <property type="project" value="InterPro"/>
</dbReference>
<evidence type="ECO:0000256" key="6">
    <source>
        <dbReference type="ARBA" id="ARBA00022792"/>
    </source>
</evidence>
<sequence length="751" mass="80708">MITCQASATSVSVFLPVIGEDLDIAENQLQWLVSAFSLSSGCFLLLLGRLADLYGRKLLYITGTLFLGALSLGCGFAQNGTALYILRGFQGLGPAAFVPACLGILAQAFPPSRARSAAFATFSAGMHLLPHISSISPPLFREGLRGVLPFFLIAGMACLCALGGFLVIDPDLPSTETDRRVDWIGAFLVTAGLVLLVFVLGQGSLATNGWKTGYIIALLIVGVLFLVMFLIWQHYLEKNEGKQRPPLMKLTLWSRAKGKFAVMQAIAFFQWAAFLSWYFWAQVYYEDYQKLSAILTAVRMLPMTVTGALCNVFVVLVIARINLVVLIVFGTCFTGIAPLLFALINPSSPYWAFGFPATIVAVFGADFVFAAGTLFVAKVSLPHEQSLAGGLFQTLTQLGTAFGLAISTISFDAVADDTGNDAPLNAYKAAQWTAFGMAMFCTFLAAVFLRGVGPVGSDERQNRREDPEEEQEKSIPARLSPGFTQAGGLAGTAVDLLFFPIDTIKTRLQSPQGFARAGGFKGIYKGVGSVGVGSAPGGMHYHRPFFFATYDTLKHNSPLPAHLEPVTHMLSASVAEVAACLVRVPTELIKTRAQTSSYGADKSSLAAARFTLASDGWRGFYRGFGSTIMREIPFTSIQFPLYELLKARLSVLTGRKPLYAHEAAVCGSIAGGVAAALTTPLDVLKTRVMLDMRDATKEKLPSLSARLKGIYLTEGVPALFAGVVPRTLWISAGGAVFLGVYEWAVHGLMGW</sequence>
<accession>A0A8H6YP46</accession>
<dbReference type="Pfam" id="PF07690">
    <property type="entry name" value="MFS_1"/>
    <property type="match status" value="2"/>
</dbReference>
<feature type="transmembrane region" description="Helical" evidence="12">
    <location>
        <begin position="147"/>
        <end position="168"/>
    </location>
</feature>
<dbReference type="PROSITE" id="PS50920">
    <property type="entry name" value="SOLCAR"/>
    <property type="match status" value="3"/>
</dbReference>
<feature type="transmembrane region" description="Helical" evidence="12">
    <location>
        <begin position="300"/>
        <end position="318"/>
    </location>
</feature>
<feature type="transmembrane region" description="Helical" evidence="12">
    <location>
        <begin position="59"/>
        <end position="78"/>
    </location>
</feature>
<keyword evidence="9 10" id="KW-0472">Membrane</keyword>
<feature type="transmembrane region" description="Helical" evidence="12">
    <location>
        <begin position="84"/>
        <end position="105"/>
    </location>
</feature>
<proteinExistence type="inferred from homology"/>
<feature type="transmembrane region" description="Helical" evidence="12">
    <location>
        <begin position="29"/>
        <end position="47"/>
    </location>
</feature>
<evidence type="ECO:0000256" key="11">
    <source>
        <dbReference type="SAM" id="MobiDB-lite"/>
    </source>
</evidence>
<feature type="transmembrane region" description="Helical" evidence="12">
    <location>
        <begin position="387"/>
        <end position="409"/>
    </location>
</feature>
<keyword evidence="6" id="KW-0999">Mitochondrion inner membrane</keyword>
<dbReference type="InterPro" id="IPR020846">
    <property type="entry name" value="MFS_dom"/>
</dbReference>
<dbReference type="PANTHER" id="PTHR42718">
    <property type="entry name" value="MAJOR FACILITATOR SUPERFAMILY MULTIDRUG TRANSPORTER MFSC"/>
    <property type="match status" value="1"/>
</dbReference>
<keyword evidence="5" id="KW-0677">Repeat</keyword>
<dbReference type="OrthoDB" id="5086884at2759"/>
<dbReference type="InterPro" id="IPR036259">
    <property type="entry name" value="MFS_trans_sf"/>
</dbReference>
<evidence type="ECO:0000256" key="10">
    <source>
        <dbReference type="PROSITE-ProRule" id="PRU00282"/>
    </source>
</evidence>
<dbReference type="Pfam" id="PF00153">
    <property type="entry name" value="Mito_carr"/>
    <property type="match status" value="3"/>
</dbReference>
<comment type="similarity">
    <text evidence="2">Belongs to the mitochondrial carrier (TC 2.A.29) family.</text>
</comment>
<evidence type="ECO:0000256" key="12">
    <source>
        <dbReference type="SAM" id="Phobius"/>
    </source>
</evidence>
<evidence type="ECO:0000313" key="15">
    <source>
        <dbReference type="Proteomes" id="UP000620124"/>
    </source>
</evidence>
<evidence type="ECO:0000256" key="1">
    <source>
        <dbReference type="ARBA" id="ARBA00004448"/>
    </source>
</evidence>
<comment type="caution">
    <text evidence="14">The sequence shown here is derived from an EMBL/GenBank/DDBJ whole genome shotgun (WGS) entry which is preliminary data.</text>
</comment>
<dbReference type="Gene3D" id="1.50.40.10">
    <property type="entry name" value="Mitochondrial carrier domain"/>
    <property type="match status" value="1"/>
</dbReference>
<dbReference type="Gene3D" id="1.20.1720.10">
    <property type="entry name" value="Multidrug resistance protein D"/>
    <property type="match status" value="1"/>
</dbReference>
<keyword evidence="7 12" id="KW-1133">Transmembrane helix</keyword>
<organism evidence="14 15">
    <name type="scientific">Mycena venus</name>
    <dbReference type="NCBI Taxonomy" id="2733690"/>
    <lineage>
        <taxon>Eukaryota</taxon>
        <taxon>Fungi</taxon>
        <taxon>Dikarya</taxon>
        <taxon>Basidiomycota</taxon>
        <taxon>Agaricomycotina</taxon>
        <taxon>Agaricomycetes</taxon>
        <taxon>Agaricomycetidae</taxon>
        <taxon>Agaricales</taxon>
        <taxon>Marasmiineae</taxon>
        <taxon>Mycenaceae</taxon>
        <taxon>Mycena</taxon>
    </lineage>
</organism>
<gene>
    <name evidence="14" type="ORF">MVEN_00337600</name>
</gene>
<keyword evidence="4 10" id="KW-0812">Transmembrane</keyword>
<evidence type="ECO:0000256" key="7">
    <source>
        <dbReference type="ARBA" id="ARBA00022989"/>
    </source>
</evidence>
<dbReference type="InterPro" id="IPR005829">
    <property type="entry name" value="Sugar_transporter_CS"/>
</dbReference>
<reference evidence="14" key="1">
    <citation type="submission" date="2020-05" db="EMBL/GenBank/DDBJ databases">
        <title>Mycena genomes resolve the evolution of fungal bioluminescence.</title>
        <authorList>
            <person name="Tsai I.J."/>
        </authorList>
    </citation>
    <scope>NUCLEOTIDE SEQUENCE</scope>
    <source>
        <strain evidence="14">CCC161011</strain>
    </source>
</reference>
<feature type="transmembrane region" description="Helical" evidence="12">
    <location>
        <begin position="350"/>
        <end position="375"/>
    </location>
</feature>
<evidence type="ECO:0000256" key="8">
    <source>
        <dbReference type="ARBA" id="ARBA00023128"/>
    </source>
</evidence>
<feature type="transmembrane region" description="Helical" evidence="12">
    <location>
        <begin position="323"/>
        <end position="344"/>
    </location>
</feature>
<evidence type="ECO:0000313" key="14">
    <source>
        <dbReference type="EMBL" id="KAF7364680.1"/>
    </source>
</evidence>
<feature type="transmembrane region" description="Helical" evidence="12">
    <location>
        <begin position="180"/>
        <end position="201"/>
    </location>
</feature>
<feature type="transmembrane region" description="Helical" evidence="12">
    <location>
        <begin position="260"/>
        <end position="280"/>
    </location>
</feature>
<dbReference type="PROSITE" id="PS00216">
    <property type="entry name" value="SUGAR_TRANSPORT_1"/>
    <property type="match status" value="1"/>
</dbReference>
<feature type="compositionally biased region" description="Basic and acidic residues" evidence="11">
    <location>
        <begin position="457"/>
        <end position="466"/>
    </location>
</feature>
<evidence type="ECO:0000259" key="13">
    <source>
        <dbReference type="PROSITE" id="PS50850"/>
    </source>
</evidence>
<dbReference type="PROSITE" id="PS50850">
    <property type="entry name" value="MFS"/>
    <property type="match status" value="1"/>
</dbReference>
<dbReference type="Gene3D" id="1.20.1250.20">
    <property type="entry name" value="MFS general substrate transporter like domains"/>
    <property type="match status" value="1"/>
</dbReference>
<feature type="transmembrane region" description="Helical" evidence="12">
    <location>
        <begin position="429"/>
        <end position="453"/>
    </location>
</feature>
<dbReference type="EMBL" id="JACAZI010000003">
    <property type="protein sequence ID" value="KAF7364680.1"/>
    <property type="molecule type" value="Genomic_DNA"/>
</dbReference>
<feature type="repeat" description="Solcar" evidence="10">
    <location>
        <begin position="658"/>
        <end position="747"/>
    </location>
</feature>
<evidence type="ECO:0000256" key="5">
    <source>
        <dbReference type="ARBA" id="ARBA00022737"/>
    </source>
</evidence>
<feature type="repeat" description="Solcar" evidence="10">
    <location>
        <begin position="563"/>
        <end position="648"/>
    </location>
</feature>
<protein>
    <submittedName>
        <fullName evidence="14">MFS general substrate transporter</fullName>
    </submittedName>
</protein>
<feature type="transmembrane region" description="Helical" evidence="12">
    <location>
        <begin position="213"/>
        <end position="232"/>
    </location>
</feature>
<feature type="region of interest" description="Disordered" evidence="11">
    <location>
        <begin position="456"/>
        <end position="481"/>
    </location>
</feature>
<dbReference type="AlphaFoldDB" id="A0A8H6YP46"/>